<organism evidence="1 2">
    <name type="scientific">Gillisia limnaea (strain DSM 15749 / LMG 21470 / R-8282)</name>
    <dbReference type="NCBI Taxonomy" id="865937"/>
    <lineage>
        <taxon>Bacteria</taxon>
        <taxon>Pseudomonadati</taxon>
        <taxon>Bacteroidota</taxon>
        <taxon>Flavobacteriia</taxon>
        <taxon>Flavobacteriales</taxon>
        <taxon>Flavobacteriaceae</taxon>
        <taxon>Gillisia</taxon>
    </lineage>
</organism>
<sequence length="294" mass="35008">MLRILPWFYLIVQDELIMFEGILKDFQKLMDEINSQEEDLLKRAERAIPICNKTLSQMQALIEKDDFDSPDIEISFFKNVKVIPMSYLIYFSEVKACELKKPKAGVEFQIRFLEKEIKKINKFFSKNSDFVHYMEQGHTYLDHQFFTRNHRNNFPFTPTINYYQYPEFSTSHDMLWAKIQAMYKYIHYIRESMQKIKPGSIPVYSEKKHQLLLWTASKTALIELIYALYSTRALNNGAVELSTITSSFEDYFNIKLDNVYKTYTEIKARKGSKTKFLEELIIKLQQKIHRDDAI</sequence>
<dbReference type="AlphaFoldDB" id="H2BXV9"/>
<accession>H2BXV9</accession>
<protein>
    <submittedName>
        <fullName evidence="1">Tetracycline regulation of excision, RteC</fullName>
    </submittedName>
</protein>
<reference evidence="2" key="1">
    <citation type="journal article" date="2012" name="Stand. Genomic Sci.">
        <title>Genome sequence of the Antarctic rhodopsins-containing flavobacterium Gillisia limnaea type strain (R-8282(T)).</title>
        <authorList>
            <person name="Riedel T."/>
            <person name="Held B."/>
            <person name="Nolan M."/>
            <person name="Lucas S."/>
            <person name="Lapidus A."/>
            <person name="Tice H."/>
            <person name="Del Rio T.G."/>
            <person name="Cheng J.F."/>
            <person name="Han C."/>
            <person name="Tapia R."/>
            <person name="Goodwin L.A."/>
            <person name="Pitluck S."/>
            <person name="Liolios K."/>
            <person name="Mavromatis K."/>
            <person name="Pagani I."/>
            <person name="Ivanova N."/>
            <person name="Mikhailova N."/>
            <person name="Pati A."/>
            <person name="Chen A."/>
            <person name="Palaniappan K."/>
            <person name="Land M."/>
            <person name="Rohde M."/>
            <person name="Tindall B.J."/>
            <person name="Detter J.C."/>
            <person name="Goker M."/>
            <person name="Bristow J."/>
            <person name="Eisen J.A."/>
            <person name="Markowitz V."/>
            <person name="Hugenholtz P."/>
            <person name="Kyrpides N.C."/>
            <person name="Klenk H.P."/>
            <person name="Woyke T."/>
        </authorList>
    </citation>
    <scope>NUCLEOTIDE SEQUENCE [LARGE SCALE GENOMIC DNA]</scope>
    <source>
        <strain evidence="2">DSM 15749 / LMG 21470 / R-8282</strain>
    </source>
</reference>
<dbReference type="Pfam" id="PF09357">
    <property type="entry name" value="RteC"/>
    <property type="match status" value="1"/>
</dbReference>
<evidence type="ECO:0000313" key="1">
    <source>
        <dbReference type="EMBL" id="EHQ02122.1"/>
    </source>
</evidence>
<gene>
    <name evidence="1" type="ORF">Gilli_1468</name>
</gene>
<name>H2BXV9_GILLR</name>
<dbReference type="HOGENOM" id="CLU_079317_0_0_10"/>
<dbReference type="STRING" id="865937.Gilli_1468"/>
<evidence type="ECO:0000313" key="2">
    <source>
        <dbReference type="Proteomes" id="UP000003844"/>
    </source>
</evidence>
<dbReference type="Proteomes" id="UP000003844">
    <property type="component" value="Unassembled WGS sequence"/>
</dbReference>
<proteinExistence type="predicted"/>
<keyword evidence="2" id="KW-1185">Reference proteome</keyword>
<dbReference type="eggNOG" id="ENOG502Z8UF">
    <property type="taxonomic scope" value="Bacteria"/>
</dbReference>
<dbReference type="InterPro" id="IPR018534">
    <property type="entry name" value="Tet_reg_excision_RteC"/>
</dbReference>
<dbReference type="EMBL" id="JH594606">
    <property type="protein sequence ID" value="EHQ02122.1"/>
    <property type="molecule type" value="Genomic_DNA"/>
</dbReference>